<feature type="transmembrane region" description="Helical" evidence="7">
    <location>
        <begin position="252"/>
        <end position="273"/>
    </location>
</feature>
<evidence type="ECO:0000313" key="9">
    <source>
        <dbReference type="Proteomes" id="UP001273209"/>
    </source>
</evidence>
<keyword evidence="9" id="KW-1185">Reference proteome</keyword>
<evidence type="ECO:0000256" key="3">
    <source>
        <dbReference type="ARBA" id="ARBA00022692"/>
    </source>
</evidence>
<accession>A0AAE1IEQ8</accession>
<feature type="transmembrane region" description="Helical" evidence="7">
    <location>
        <begin position="526"/>
        <end position="547"/>
    </location>
</feature>
<feature type="region of interest" description="Disordered" evidence="6">
    <location>
        <begin position="589"/>
        <end position="613"/>
    </location>
</feature>
<reference evidence="8" key="1">
    <citation type="submission" date="2023-11" db="EMBL/GenBank/DDBJ databases">
        <title>The genome sequences of three competitors of mushroom-forming fungi.</title>
        <authorList>
            <person name="Beijen E."/>
            <person name="Ohm R.A."/>
        </authorList>
    </citation>
    <scope>NUCLEOTIDE SEQUENCE</scope>
    <source>
        <strain evidence="8">CBS 100526</strain>
    </source>
</reference>
<dbReference type="AlphaFoldDB" id="A0AAE1IEQ8"/>
<feature type="transmembrane region" description="Helical" evidence="7">
    <location>
        <begin position="433"/>
        <end position="451"/>
    </location>
</feature>
<evidence type="ECO:0008006" key="10">
    <source>
        <dbReference type="Google" id="ProtNLM"/>
    </source>
</evidence>
<evidence type="ECO:0000256" key="5">
    <source>
        <dbReference type="ARBA" id="ARBA00023136"/>
    </source>
</evidence>
<dbReference type="Gene3D" id="1.20.1250.20">
    <property type="entry name" value="MFS general substrate transporter like domains"/>
    <property type="match status" value="2"/>
</dbReference>
<feature type="transmembrane region" description="Helical" evidence="7">
    <location>
        <begin position="199"/>
        <end position="220"/>
    </location>
</feature>
<dbReference type="RefSeq" id="XP_062755275.1">
    <property type="nucleotide sequence ID" value="XM_062900312.1"/>
</dbReference>
<keyword evidence="4 7" id="KW-1133">Transmembrane helix</keyword>
<dbReference type="GO" id="GO:0022857">
    <property type="term" value="F:transmembrane transporter activity"/>
    <property type="evidence" value="ECO:0007669"/>
    <property type="project" value="InterPro"/>
</dbReference>
<feature type="transmembrane region" description="Helical" evidence="7">
    <location>
        <begin position="494"/>
        <end position="514"/>
    </location>
</feature>
<evidence type="ECO:0000256" key="6">
    <source>
        <dbReference type="SAM" id="MobiDB-lite"/>
    </source>
</evidence>
<dbReference type="InterPro" id="IPR011701">
    <property type="entry name" value="MFS"/>
</dbReference>
<feature type="region of interest" description="Disordered" evidence="6">
    <location>
        <begin position="90"/>
        <end position="120"/>
    </location>
</feature>
<keyword evidence="2" id="KW-0813">Transport</keyword>
<dbReference type="GO" id="GO:0016020">
    <property type="term" value="C:membrane"/>
    <property type="evidence" value="ECO:0007669"/>
    <property type="project" value="UniProtKB-SubCell"/>
</dbReference>
<dbReference type="PANTHER" id="PTHR43791">
    <property type="entry name" value="PERMEASE-RELATED"/>
    <property type="match status" value="1"/>
</dbReference>
<keyword evidence="3 7" id="KW-0812">Transmembrane</keyword>
<sequence length="638" mass="70195">MEKKDPMPLNQSPTRTLALSISGATPAAASDLVTVHSLPDSKTPGLDTRAQPRLGKAIKDILDAQGLVAAAMLSKLFFTAVKLALPSSHPYRPLSQDDDGENPNDGERPDEPSQVSDAQPKVHRDAAAMMLIKLGRSPDELITVSPADDARILGRIDLALLPLMLSVYFLQALDKATLSYASIFGLIDDTGLVGDEFSWLASIVYLAQLIMQLPLAWALVKLPIGKFTSAMVLAWGITLVGMTWAHTFGQLMAARFFLGAFEACVGPAFVAITQMWWRRREQTMRIGSWYCMNGLTWVIIFLFFGAITVAVSGAMFFWMPDSPTEAKFLSDEDKILAIERLRNNQMGVMSREFRYAHFFETLRDPKTWLWVIMIFCISVPSNGISTFGPLIIKSFVTDPYGTILFNVPVGLSHVLVVSLSAYASMKWKLKGPVIALLCIPPIIGFSILLHYPHDVEHRGVLLAGYFCLSTFTGITPLIYSWSAQNTAGDTKRKCTSALVFIGSSAGNIVGPLLFTPDEAPSYSRGLQANIVFFAMVVLFVGIASLYLKFLNFDHAKRRVALGKSAVILDMSLETAEEVERMEALEQAMREGTQRLSEENGDTRLGGDEANGVQSDDVKGRKAFADITDLENEDFVFVF</sequence>
<organism evidence="8 9">
    <name type="scientific">Trichoderma aggressivum f. europaeum</name>
    <dbReference type="NCBI Taxonomy" id="173218"/>
    <lineage>
        <taxon>Eukaryota</taxon>
        <taxon>Fungi</taxon>
        <taxon>Dikarya</taxon>
        <taxon>Ascomycota</taxon>
        <taxon>Pezizomycotina</taxon>
        <taxon>Sordariomycetes</taxon>
        <taxon>Hypocreomycetidae</taxon>
        <taxon>Hypocreales</taxon>
        <taxon>Hypocreaceae</taxon>
        <taxon>Trichoderma</taxon>
    </lineage>
</organism>
<dbReference type="EMBL" id="JAWRVG010000021">
    <property type="protein sequence ID" value="KAK4072717.1"/>
    <property type="molecule type" value="Genomic_DNA"/>
</dbReference>
<dbReference type="GeneID" id="87920217"/>
<evidence type="ECO:0000256" key="1">
    <source>
        <dbReference type="ARBA" id="ARBA00004141"/>
    </source>
</evidence>
<comment type="subcellular location">
    <subcellularLocation>
        <location evidence="1">Membrane</location>
        <topology evidence="1">Multi-pass membrane protein</topology>
    </subcellularLocation>
</comment>
<feature type="transmembrane region" description="Helical" evidence="7">
    <location>
        <begin position="368"/>
        <end position="392"/>
    </location>
</feature>
<proteinExistence type="predicted"/>
<gene>
    <name evidence="8" type="ORF">Triagg1_5762</name>
</gene>
<evidence type="ECO:0000256" key="7">
    <source>
        <dbReference type="SAM" id="Phobius"/>
    </source>
</evidence>
<evidence type="ECO:0000256" key="4">
    <source>
        <dbReference type="ARBA" id="ARBA00022989"/>
    </source>
</evidence>
<evidence type="ECO:0000256" key="2">
    <source>
        <dbReference type="ARBA" id="ARBA00022448"/>
    </source>
</evidence>
<feature type="transmembrane region" description="Helical" evidence="7">
    <location>
        <begin position="227"/>
        <end position="246"/>
    </location>
</feature>
<feature type="transmembrane region" description="Helical" evidence="7">
    <location>
        <begin position="294"/>
        <end position="319"/>
    </location>
</feature>
<dbReference type="Proteomes" id="UP001273209">
    <property type="component" value="Unassembled WGS sequence"/>
</dbReference>
<dbReference type="Pfam" id="PF07690">
    <property type="entry name" value="MFS_1"/>
    <property type="match status" value="1"/>
</dbReference>
<dbReference type="SUPFAM" id="SSF103473">
    <property type="entry name" value="MFS general substrate transporter"/>
    <property type="match status" value="1"/>
</dbReference>
<comment type="caution">
    <text evidence="8">The sequence shown here is derived from an EMBL/GenBank/DDBJ whole genome shotgun (WGS) entry which is preliminary data.</text>
</comment>
<protein>
    <recommendedName>
        <fullName evidence="10">Allantoate permease</fullName>
    </recommendedName>
</protein>
<dbReference type="PANTHER" id="PTHR43791:SF59">
    <property type="entry name" value="TRANSPORTER, PUTATIVE (AFU_ORTHOLOGUE AFUA_1G06550)-RELATED"/>
    <property type="match status" value="1"/>
</dbReference>
<feature type="compositionally biased region" description="Basic and acidic residues" evidence="6">
    <location>
        <begin position="589"/>
        <end position="606"/>
    </location>
</feature>
<evidence type="ECO:0000313" key="8">
    <source>
        <dbReference type="EMBL" id="KAK4072717.1"/>
    </source>
</evidence>
<name>A0AAE1IEQ8_9HYPO</name>
<dbReference type="InterPro" id="IPR036259">
    <property type="entry name" value="MFS_trans_sf"/>
</dbReference>
<feature type="transmembrane region" description="Helical" evidence="7">
    <location>
        <begin position="463"/>
        <end position="482"/>
    </location>
</feature>
<keyword evidence="5 7" id="KW-0472">Membrane</keyword>